<protein>
    <submittedName>
        <fullName evidence="2">Uncharacterized protein</fullName>
    </submittedName>
</protein>
<organism evidence="1 2">
    <name type="scientific">Ditylenchus dipsaci</name>
    <dbReference type="NCBI Taxonomy" id="166011"/>
    <lineage>
        <taxon>Eukaryota</taxon>
        <taxon>Metazoa</taxon>
        <taxon>Ecdysozoa</taxon>
        <taxon>Nematoda</taxon>
        <taxon>Chromadorea</taxon>
        <taxon>Rhabditida</taxon>
        <taxon>Tylenchina</taxon>
        <taxon>Tylenchomorpha</taxon>
        <taxon>Sphaerularioidea</taxon>
        <taxon>Anguinidae</taxon>
        <taxon>Anguininae</taxon>
        <taxon>Ditylenchus</taxon>
    </lineage>
</organism>
<dbReference type="Proteomes" id="UP000887574">
    <property type="component" value="Unplaced"/>
</dbReference>
<dbReference type="AlphaFoldDB" id="A0A915DLF3"/>
<evidence type="ECO:0000313" key="2">
    <source>
        <dbReference type="WBParaSite" id="jg20753"/>
    </source>
</evidence>
<sequence>MMDFEQMPLLNEKKTTYTRRWLITPQPLILAIFGTFLVNCMCTDARSTPSDQDKSLLDAYSPDSLPLTPNSIPPFYTNYYQDNNYNSYVAAVPHL</sequence>
<proteinExistence type="predicted"/>
<accession>A0A915DLF3</accession>
<dbReference type="WBParaSite" id="jg20753">
    <property type="protein sequence ID" value="jg20753"/>
    <property type="gene ID" value="jg20753"/>
</dbReference>
<reference evidence="2" key="1">
    <citation type="submission" date="2022-11" db="UniProtKB">
        <authorList>
            <consortium name="WormBaseParasite"/>
        </authorList>
    </citation>
    <scope>IDENTIFICATION</scope>
</reference>
<keyword evidence="1" id="KW-1185">Reference proteome</keyword>
<name>A0A915DLF3_9BILA</name>
<evidence type="ECO:0000313" key="1">
    <source>
        <dbReference type="Proteomes" id="UP000887574"/>
    </source>
</evidence>